<dbReference type="OrthoDB" id="9803036at2"/>
<dbReference type="AlphaFoldDB" id="A0A1I1X8P8"/>
<dbReference type="PANTHER" id="PTHR13061:SF29">
    <property type="entry name" value="GAMMA CARBONIC ANHYDRASE-LIKE 1, MITOCHONDRIAL-RELATED"/>
    <property type="match status" value="1"/>
</dbReference>
<dbReference type="InterPro" id="IPR050484">
    <property type="entry name" value="Transf_Hexapept/Carb_Anhydrase"/>
</dbReference>
<dbReference type="Pfam" id="PF00132">
    <property type="entry name" value="Hexapep"/>
    <property type="match status" value="1"/>
</dbReference>
<dbReference type="RefSeq" id="WP_096328848.1">
    <property type="nucleotide sequence ID" value="NZ_FOMX01000007.1"/>
</dbReference>
<dbReference type="STRING" id="54.SAMN02745121_02789"/>
<accession>A0A1I1X8P8</accession>
<evidence type="ECO:0000313" key="2">
    <source>
        <dbReference type="Proteomes" id="UP000199400"/>
    </source>
</evidence>
<dbReference type="PANTHER" id="PTHR13061">
    <property type="entry name" value="DYNACTIN SUBUNIT P25"/>
    <property type="match status" value="1"/>
</dbReference>
<dbReference type="Gene3D" id="2.160.10.10">
    <property type="entry name" value="Hexapeptide repeat proteins"/>
    <property type="match status" value="1"/>
</dbReference>
<evidence type="ECO:0000313" key="1">
    <source>
        <dbReference type="EMBL" id="SFE03722.1"/>
    </source>
</evidence>
<keyword evidence="1" id="KW-0808">Transferase</keyword>
<protein>
    <submittedName>
        <fullName evidence="1">Carbonic anhydrase or acetyltransferase, isoleucine patch superfamily</fullName>
    </submittedName>
</protein>
<dbReference type="Proteomes" id="UP000199400">
    <property type="component" value="Unassembled WGS sequence"/>
</dbReference>
<reference evidence="2" key="1">
    <citation type="submission" date="2016-10" db="EMBL/GenBank/DDBJ databases">
        <authorList>
            <person name="Varghese N."/>
            <person name="Submissions S."/>
        </authorList>
    </citation>
    <scope>NUCLEOTIDE SEQUENCE [LARGE SCALE GENOMIC DNA]</scope>
    <source>
        <strain evidence="2">ATCC 25963</strain>
    </source>
</reference>
<keyword evidence="2" id="KW-1185">Reference proteome</keyword>
<dbReference type="InterPro" id="IPR001451">
    <property type="entry name" value="Hexapep"/>
</dbReference>
<organism evidence="1 2">
    <name type="scientific">Nannocystis exedens</name>
    <dbReference type="NCBI Taxonomy" id="54"/>
    <lineage>
        <taxon>Bacteria</taxon>
        <taxon>Pseudomonadati</taxon>
        <taxon>Myxococcota</taxon>
        <taxon>Polyangia</taxon>
        <taxon>Nannocystales</taxon>
        <taxon>Nannocystaceae</taxon>
        <taxon>Nannocystis</taxon>
    </lineage>
</organism>
<dbReference type="GO" id="GO:0016740">
    <property type="term" value="F:transferase activity"/>
    <property type="evidence" value="ECO:0007669"/>
    <property type="project" value="UniProtKB-KW"/>
</dbReference>
<dbReference type="SUPFAM" id="SSF51161">
    <property type="entry name" value="Trimeric LpxA-like enzymes"/>
    <property type="match status" value="1"/>
</dbReference>
<proteinExistence type="predicted"/>
<name>A0A1I1X8P8_9BACT</name>
<dbReference type="CDD" id="cd04645">
    <property type="entry name" value="LbH_gamma_CA_like"/>
    <property type="match status" value="1"/>
</dbReference>
<sequence>MLEKLRGIRPQVAPTAFVHEAATLIGDVVVGSRASIWPAAVLRGDDGAIVIGSDTSIQDGTVIHATEGVSHTTVGARVTVGHKVILHGCTIGDDCLIGMGSIVLDNAVVEPWSFVGAGTLIPPGKVVRSGEMVMGNPFRVVRQLTAKDREWIEYAWTVYVKRAAEYLAERSG</sequence>
<dbReference type="InterPro" id="IPR047324">
    <property type="entry name" value="LbH_gamma_CA-like"/>
</dbReference>
<dbReference type="InterPro" id="IPR011004">
    <property type="entry name" value="Trimer_LpxA-like_sf"/>
</dbReference>
<gene>
    <name evidence="1" type="ORF">SAMN02745121_02789</name>
</gene>
<dbReference type="EMBL" id="FOMX01000007">
    <property type="protein sequence ID" value="SFE03722.1"/>
    <property type="molecule type" value="Genomic_DNA"/>
</dbReference>